<keyword evidence="2 6" id="KW-0349">Heme</keyword>
<keyword evidence="4" id="KW-0249">Electron transport</keyword>
<gene>
    <name evidence="10" type="ORF">NUTIK01_23960</name>
</gene>
<feature type="transmembrane region" description="Helical" evidence="8">
    <location>
        <begin position="12"/>
        <end position="32"/>
    </location>
</feature>
<keyword evidence="8" id="KW-0472">Membrane</keyword>
<keyword evidence="8" id="KW-1133">Transmembrane helix</keyword>
<evidence type="ECO:0000259" key="9">
    <source>
        <dbReference type="PROSITE" id="PS51007"/>
    </source>
</evidence>
<keyword evidence="1" id="KW-0813">Transport</keyword>
<feature type="region of interest" description="Disordered" evidence="7">
    <location>
        <begin position="177"/>
        <end position="197"/>
    </location>
</feature>
<reference evidence="10 11" key="1">
    <citation type="submission" date="2023-06" db="EMBL/GenBank/DDBJ databases">
        <title>Draft genome sequence of Novosphingobium sp. strain IK01.</title>
        <authorList>
            <person name="Hatamoto M."/>
            <person name="Ikarashi T."/>
            <person name="Yamaguchi T."/>
        </authorList>
    </citation>
    <scope>NUCLEOTIDE SEQUENCE [LARGE SCALE GENOMIC DNA]</scope>
    <source>
        <strain evidence="10 11">IK01</strain>
    </source>
</reference>
<sequence length="197" mass="20039">MDKRFNTIAGWAFAGGIAVIGFSILSSSYFHADQNERPEKMGYAIAGVAAEAGAGAPAGPEPIANRLAQADAAKGEATFGKCKACHTIDQGAPNGIGPNLYGVVGEAMATGRGGFAFSDALKGKGGKWDFANLDEWLTSPKKFADGTKMSFAGLADPMDRANVIAYLNSKGSNLPLPAPEAAAAPAADTSAEASEAP</sequence>
<keyword evidence="8" id="KW-0812">Transmembrane</keyword>
<evidence type="ECO:0000256" key="4">
    <source>
        <dbReference type="ARBA" id="ARBA00022982"/>
    </source>
</evidence>
<dbReference type="InterPro" id="IPR009056">
    <property type="entry name" value="Cyt_c-like_dom"/>
</dbReference>
<dbReference type="Proteomes" id="UP001187221">
    <property type="component" value="Unassembled WGS sequence"/>
</dbReference>
<evidence type="ECO:0000256" key="5">
    <source>
        <dbReference type="ARBA" id="ARBA00023004"/>
    </source>
</evidence>
<dbReference type="RefSeq" id="WP_317975285.1">
    <property type="nucleotide sequence ID" value="NZ_BTFW01000001.1"/>
</dbReference>
<evidence type="ECO:0000256" key="6">
    <source>
        <dbReference type="PROSITE-ProRule" id="PRU00433"/>
    </source>
</evidence>
<evidence type="ECO:0000313" key="11">
    <source>
        <dbReference type="Proteomes" id="UP001187221"/>
    </source>
</evidence>
<dbReference type="InterPro" id="IPR036909">
    <property type="entry name" value="Cyt_c-like_dom_sf"/>
</dbReference>
<dbReference type="SUPFAM" id="SSF46626">
    <property type="entry name" value="Cytochrome c"/>
    <property type="match status" value="1"/>
</dbReference>
<dbReference type="PRINTS" id="PR00604">
    <property type="entry name" value="CYTCHRMECIAB"/>
</dbReference>
<feature type="compositionally biased region" description="Low complexity" evidence="7">
    <location>
        <begin position="179"/>
        <end position="197"/>
    </location>
</feature>
<dbReference type="EMBL" id="BTFW01000001">
    <property type="protein sequence ID" value="GMM61619.1"/>
    <property type="molecule type" value="Genomic_DNA"/>
</dbReference>
<organism evidence="10 11">
    <name type="scientific">Novosphingobium pituita</name>
    <dbReference type="NCBI Taxonomy" id="3056842"/>
    <lineage>
        <taxon>Bacteria</taxon>
        <taxon>Pseudomonadati</taxon>
        <taxon>Pseudomonadota</taxon>
        <taxon>Alphaproteobacteria</taxon>
        <taxon>Sphingomonadales</taxon>
        <taxon>Sphingomonadaceae</taxon>
        <taxon>Novosphingobium</taxon>
    </lineage>
</organism>
<keyword evidence="5 6" id="KW-0408">Iron</keyword>
<name>A0ABQ6PB18_9SPHN</name>
<comment type="caution">
    <text evidence="10">The sequence shown here is derived from an EMBL/GenBank/DDBJ whole genome shotgun (WGS) entry which is preliminary data.</text>
</comment>
<evidence type="ECO:0000256" key="8">
    <source>
        <dbReference type="SAM" id="Phobius"/>
    </source>
</evidence>
<keyword evidence="11" id="KW-1185">Reference proteome</keyword>
<proteinExistence type="predicted"/>
<dbReference type="Gene3D" id="1.10.760.10">
    <property type="entry name" value="Cytochrome c-like domain"/>
    <property type="match status" value="1"/>
</dbReference>
<keyword evidence="3 6" id="KW-0479">Metal-binding</keyword>
<dbReference type="PANTHER" id="PTHR11961">
    <property type="entry name" value="CYTOCHROME C"/>
    <property type="match status" value="1"/>
</dbReference>
<evidence type="ECO:0000256" key="3">
    <source>
        <dbReference type="ARBA" id="ARBA00022723"/>
    </source>
</evidence>
<dbReference type="InterPro" id="IPR002327">
    <property type="entry name" value="Cyt_c_1A/1B"/>
</dbReference>
<feature type="domain" description="Cytochrome c" evidence="9">
    <location>
        <begin position="70"/>
        <end position="171"/>
    </location>
</feature>
<dbReference type="Pfam" id="PF00034">
    <property type="entry name" value="Cytochrom_C"/>
    <property type="match status" value="1"/>
</dbReference>
<evidence type="ECO:0000256" key="7">
    <source>
        <dbReference type="SAM" id="MobiDB-lite"/>
    </source>
</evidence>
<accession>A0ABQ6PB18</accession>
<evidence type="ECO:0000256" key="2">
    <source>
        <dbReference type="ARBA" id="ARBA00022617"/>
    </source>
</evidence>
<evidence type="ECO:0000256" key="1">
    <source>
        <dbReference type="ARBA" id="ARBA00022448"/>
    </source>
</evidence>
<dbReference type="PROSITE" id="PS51007">
    <property type="entry name" value="CYTC"/>
    <property type="match status" value="1"/>
</dbReference>
<protein>
    <submittedName>
        <fullName evidence="10">Cytochrome c family protein</fullName>
    </submittedName>
</protein>
<evidence type="ECO:0000313" key="10">
    <source>
        <dbReference type="EMBL" id="GMM61619.1"/>
    </source>
</evidence>